<dbReference type="Gene3D" id="2.40.50.180">
    <property type="entry name" value="CheA-289, Domain 4"/>
    <property type="match status" value="1"/>
</dbReference>
<reference evidence="4" key="2">
    <citation type="submission" date="2019-01" db="EMBL/GenBank/DDBJ databases">
        <title>Genome sequence of Desulfonema ishimotonii strain Tokyo 01.</title>
        <authorList>
            <person name="Fukui M."/>
        </authorList>
    </citation>
    <scope>NUCLEOTIDE SEQUENCE [LARGE SCALE GENOMIC DNA]</scope>
    <source>
        <strain evidence="4">Tokyo 01</strain>
    </source>
</reference>
<sequence>MTKSGKPGFGTIKDPMKKTKQIRQSRSVIPLEELMADIDSGLTKEAGPPATDTPPQTASGSLQHIRFTLGDILMAIPLNTALEIGSHPRITPLPNLPGWVPGVTNIRGEIVSMADLKAFFGLSSPLLKQNRRFIVIHNPTMKVGIMVDRIIGIFSQSPVTTEIRSHLYRKTDTETMKWSAYVSEVIPLDEGLLNVLDVEKLLASPRMNAFKAE</sequence>
<dbReference type="Proteomes" id="UP000288096">
    <property type="component" value="Unassembled WGS sequence"/>
</dbReference>
<feature type="region of interest" description="Disordered" evidence="1">
    <location>
        <begin position="41"/>
        <end position="60"/>
    </location>
</feature>
<keyword evidence="4" id="KW-1185">Reference proteome</keyword>
<evidence type="ECO:0000256" key="1">
    <source>
        <dbReference type="SAM" id="MobiDB-lite"/>
    </source>
</evidence>
<dbReference type="Gene3D" id="2.30.30.40">
    <property type="entry name" value="SH3 Domains"/>
    <property type="match status" value="1"/>
</dbReference>
<evidence type="ECO:0000313" key="4">
    <source>
        <dbReference type="Proteomes" id="UP000288096"/>
    </source>
</evidence>
<reference evidence="4" key="1">
    <citation type="submission" date="2017-11" db="EMBL/GenBank/DDBJ databases">
        <authorList>
            <person name="Watanabe M."/>
            <person name="Kojima H."/>
        </authorList>
    </citation>
    <scope>NUCLEOTIDE SEQUENCE [LARGE SCALE GENOMIC DNA]</scope>
    <source>
        <strain evidence="4">Tokyo 01</strain>
    </source>
</reference>
<dbReference type="AlphaFoldDB" id="A0A401FQ79"/>
<dbReference type="GO" id="GO:0007165">
    <property type="term" value="P:signal transduction"/>
    <property type="evidence" value="ECO:0007669"/>
    <property type="project" value="InterPro"/>
</dbReference>
<dbReference type="InterPro" id="IPR039315">
    <property type="entry name" value="CheW"/>
</dbReference>
<dbReference type="GO" id="GO:0005829">
    <property type="term" value="C:cytosol"/>
    <property type="evidence" value="ECO:0007669"/>
    <property type="project" value="TreeGrafter"/>
</dbReference>
<dbReference type="SMART" id="SM00260">
    <property type="entry name" value="CheW"/>
    <property type="match status" value="1"/>
</dbReference>
<dbReference type="InterPro" id="IPR002545">
    <property type="entry name" value="CheW-lke_dom"/>
</dbReference>
<feature type="domain" description="CheW-like" evidence="2">
    <location>
        <begin position="61"/>
        <end position="207"/>
    </location>
</feature>
<dbReference type="Pfam" id="PF01584">
    <property type="entry name" value="CheW"/>
    <property type="match status" value="1"/>
</dbReference>
<proteinExistence type="predicted"/>
<evidence type="ECO:0000259" key="2">
    <source>
        <dbReference type="PROSITE" id="PS50851"/>
    </source>
</evidence>
<gene>
    <name evidence="3" type="ORF">DENIS_0079</name>
</gene>
<name>A0A401FQ79_9BACT</name>
<dbReference type="PANTHER" id="PTHR22617">
    <property type="entry name" value="CHEMOTAXIS SENSOR HISTIDINE KINASE-RELATED"/>
    <property type="match status" value="1"/>
</dbReference>
<comment type="caution">
    <text evidence="3">The sequence shown here is derived from an EMBL/GenBank/DDBJ whole genome shotgun (WGS) entry which is preliminary data.</text>
</comment>
<dbReference type="PANTHER" id="PTHR22617:SF43">
    <property type="entry name" value="PROTEIN PILI"/>
    <property type="match status" value="1"/>
</dbReference>
<evidence type="ECO:0000313" key="3">
    <source>
        <dbReference type="EMBL" id="GBC59143.1"/>
    </source>
</evidence>
<feature type="region of interest" description="Disordered" evidence="1">
    <location>
        <begin position="1"/>
        <end position="23"/>
    </location>
</feature>
<dbReference type="PROSITE" id="PS50851">
    <property type="entry name" value="CHEW"/>
    <property type="match status" value="1"/>
</dbReference>
<protein>
    <recommendedName>
        <fullName evidence="2">CheW-like domain-containing protein</fullName>
    </recommendedName>
</protein>
<dbReference type="InterPro" id="IPR036061">
    <property type="entry name" value="CheW-like_dom_sf"/>
</dbReference>
<organism evidence="3 4">
    <name type="scientific">Desulfonema ishimotonii</name>
    <dbReference type="NCBI Taxonomy" id="45657"/>
    <lineage>
        <taxon>Bacteria</taxon>
        <taxon>Pseudomonadati</taxon>
        <taxon>Thermodesulfobacteriota</taxon>
        <taxon>Desulfobacteria</taxon>
        <taxon>Desulfobacterales</taxon>
        <taxon>Desulfococcaceae</taxon>
        <taxon>Desulfonema</taxon>
    </lineage>
</organism>
<accession>A0A401FQ79</accession>
<dbReference type="GO" id="GO:0006935">
    <property type="term" value="P:chemotaxis"/>
    <property type="evidence" value="ECO:0007669"/>
    <property type="project" value="InterPro"/>
</dbReference>
<dbReference type="SUPFAM" id="SSF50341">
    <property type="entry name" value="CheW-like"/>
    <property type="match status" value="1"/>
</dbReference>
<dbReference type="EMBL" id="BEXT01000001">
    <property type="protein sequence ID" value="GBC59143.1"/>
    <property type="molecule type" value="Genomic_DNA"/>
</dbReference>